<dbReference type="Gene3D" id="2.30.29.80">
    <property type="match status" value="1"/>
</dbReference>
<dbReference type="InterPro" id="IPR036913">
    <property type="entry name" value="YegP-like_sf"/>
</dbReference>
<comment type="caution">
    <text evidence="1">The sequence shown here is derived from an EMBL/GenBank/DDBJ whole genome shotgun (WGS) entry which is preliminary data.</text>
</comment>
<keyword evidence="2" id="KW-1185">Reference proteome</keyword>
<dbReference type="Proteomes" id="UP001596106">
    <property type="component" value="Unassembled WGS sequence"/>
</dbReference>
<reference evidence="2" key="1">
    <citation type="journal article" date="2019" name="Int. J. Syst. Evol. Microbiol.">
        <title>The Global Catalogue of Microorganisms (GCM) 10K type strain sequencing project: providing services to taxonomists for standard genome sequencing and annotation.</title>
        <authorList>
            <consortium name="The Broad Institute Genomics Platform"/>
            <consortium name="The Broad Institute Genome Sequencing Center for Infectious Disease"/>
            <person name="Wu L."/>
            <person name="Ma J."/>
        </authorList>
    </citation>
    <scope>NUCLEOTIDE SEQUENCE [LARGE SCALE GENOMIC DNA]</scope>
    <source>
        <strain evidence="2">CCUG 55250</strain>
    </source>
</reference>
<name>A0ABW0I583_9BACT</name>
<organism evidence="1 2">
    <name type="scientific">Larkinella bovis</name>
    <dbReference type="NCBI Taxonomy" id="683041"/>
    <lineage>
        <taxon>Bacteria</taxon>
        <taxon>Pseudomonadati</taxon>
        <taxon>Bacteroidota</taxon>
        <taxon>Cytophagia</taxon>
        <taxon>Cytophagales</taxon>
        <taxon>Spirosomataceae</taxon>
        <taxon>Larkinella</taxon>
    </lineage>
</organism>
<evidence type="ECO:0000313" key="1">
    <source>
        <dbReference type="EMBL" id="MFC5407703.1"/>
    </source>
</evidence>
<protein>
    <recommendedName>
        <fullName evidence="3">DUF4346 domain-containing protein</fullName>
    </recommendedName>
</protein>
<evidence type="ECO:0008006" key="3">
    <source>
        <dbReference type="Google" id="ProtNLM"/>
    </source>
</evidence>
<dbReference type="SUPFAM" id="SSF160113">
    <property type="entry name" value="YegP-like"/>
    <property type="match status" value="1"/>
</dbReference>
<proteinExistence type="predicted"/>
<gene>
    <name evidence="1" type="ORF">ACFPMF_00160</name>
</gene>
<dbReference type="EMBL" id="JBHSMA010000001">
    <property type="protein sequence ID" value="MFC5407703.1"/>
    <property type="molecule type" value="Genomic_DNA"/>
</dbReference>
<accession>A0ABW0I583</accession>
<sequence length="114" mass="12930">MYFQIEQDPKTISGYLVRLLNNDHRILLNSEPFSNKTDCLMCIRKAKQAAVDKDNFIVWDIEGYRFNLFYGTGLLVGAVKYKSAGERDAAVNLCRLAILEAEVVDKARELLQAA</sequence>
<evidence type="ECO:0000313" key="2">
    <source>
        <dbReference type="Proteomes" id="UP001596106"/>
    </source>
</evidence>
<dbReference type="RefSeq" id="WP_379840387.1">
    <property type="nucleotide sequence ID" value="NZ_JBHSMA010000001.1"/>
</dbReference>